<evidence type="ECO:0000313" key="2">
    <source>
        <dbReference type="EMBL" id="MDO1449504.1"/>
    </source>
</evidence>
<keyword evidence="1" id="KW-1133">Transmembrane helix</keyword>
<evidence type="ECO:0000313" key="3">
    <source>
        <dbReference type="Proteomes" id="UP001168528"/>
    </source>
</evidence>
<dbReference type="RefSeq" id="WP_302040308.1">
    <property type="nucleotide sequence ID" value="NZ_JAUKPO010000019.1"/>
</dbReference>
<keyword evidence="1" id="KW-0472">Membrane</keyword>
<feature type="transmembrane region" description="Helical" evidence="1">
    <location>
        <begin position="85"/>
        <end position="104"/>
    </location>
</feature>
<reference evidence="2" key="1">
    <citation type="submission" date="2023-07" db="EMBL/GenBank/DDBJ databases">
        <title>The genome sequence of Rhodocytophaga aerolata KACC 12507.</title>
        <authorList>
            <person name="Zhang X."/>
        </authorList>
    </citation>
    <scope>NUCLEOTIDE SEQUENCE</scope>
    <source>
        <strain evidence="2">KACC 12507</strain>
    </source>
</reference>
<sequence length="105" mass="11434">MCCKNSPAVHLPDVPSLTAYSAAQSMADDSTEEKESLYSPDKLLLPAALLSPIPSYQFGWIEVLACFLFAVFAAKCCPQCKARPFSVANSYLHILFLSVILIHAP</sequence>
<keyword evidence="3" id="KW-1185">Reference proteome</keyword>
<protein>
    <submittedName>
        <fullName evidence="2">Uncharacterized protein</fullName>
    </submittedName>
</protein>
<comment type="caution">
    <text evidence="2">The sequence shown here is derived from an EMBL/GenBank/DDBJ whole genome shotgun (WGS) entry which is preliminary data.</text>
</comment>
<proteinExistence type="predicted"/>
<accession>A0ABT8RBN1</accession>
<name>A0ABT8RBN1_9BACT</name>
<organism evidence="2 3">
    <name type="scientific">Rhodocytophaga aerolata</name>
    <dbReference type="NCBI Taxonomy" id="455078"/>
    <lineage>
        <taxon>Bacteria</taxon>
        <taxon>Pseudomonadati</taxon>
        <taxon>Bacteroidota</taxon>
        <taxon>Cytophagia</taxon>
        <taxon>Cytophagales</taxon>
        <taxon>Rhodocytophagaceae</taxon>
        <taxon>Rhodocytophaga</taxon>
    </lineage>
</organism>
<keyword evidence="1" id="KW-0812">Transmembrane</keyword>
<evidence type="ECO:0000256" key="1">
    <source>
        <dbReference type="SAM" id="Phobius"/>
    </source>
</evidence>
<dbReference type="EMBL" id="JAUKPO010000019">
    <property type="protein sequence ID" value="MDO1449504.1"/>
    <property type="molecule type" value="Genomic_DNA"/>
</dbReference>
<dbReference type="Proteomes" id="UP001168528">
    <property type="component" value="Unassembled WGS sequence"/>
</dbReference>
<feature type="transmembrane region" description="Helical" evidence="1">
    <location>
        <begin position="53"/>
        <end position="73"/>
    </location>
</feature>
<gene>
    <name evidence="2" type="ORF">Q0590_24725</name>
</gene>